<evidence type="ECO:0000256" key="1">
    <source>
        <dbReference type="ARBA" id="ARBA00022603"/>
    </source>
</evidence>
<keyword evidence="3" id="KW-0949">S-adenosyl-L-methionine</keyword>
<evidence type="ECO:0000256" key="3">
    <source>
        <dbReference type="ARBA" id="ARBA00022691"/>
    </source>
</evidence>
<dbReference type="Gene3D" id="3.40.50.150">
    <property type="entry name" value="Vaccinia Virus protein VP39"/>
    <property type="match status" value="1"/>
</dbReference>
<keyword evidence="2" id="KW-0808">Transferase</keyword>
<evidence type="ECO:0000259" key="4">
    <source>
        <dbReference type="Pfam" id="PF00891"/>
    </source>
</evidence>
<proteinExistence type="predicted"/>
<dbReference type="PANTHER" id="PTHR43712">
    <property type="entry name" value="PUTATIVE (AFU_ORTHOLOGUE AFUA_4G14580)-RELATED"/>
    <property type="match status" value="1"/>
</dbReference>
<dbReference type="EMBL" id="DF846396">
    <property type="protein sequence ID" value="GAT50375.1"/>
    <property type="molecule type" value="Genomic_DNA"/>
</dbReference>
<dbReference type="SUPFAM" id="SSF53335">
    <property type="entry name" value="S-adenosyl-L-methionine-dependent methyltransferases"/>
    <property type="match status" value="1"/>
</dbReference>
<dbReference type="PANTHER" id="PTHR43712:SF2">
    <property type="entry name" value="O-METHYLTRANSFERASE CICE"/>
    <property type="match status" value="1"/>
</dbReference>
<keyword evidence="1" id="KW-0489">Methyltransferase</keyword>
<organism evidence="5 6">
    <name type="scientific">Mycena chlorophos</name>
    <name type="common">Agaric fungus</name>
    <name type="synonym">Agaricus chlorophos</name>
    <dbReference type="NCBI Taxonomy" id="658473"/>
    <lineage>
        <taxon>Eukaryota</taxon>
        <taxon>Fungi</taxon>
        <taxon>Dikarya</taxon>
        <taxon>Basidiomycota</taxon>
        <taxon>Agaricomycotina</taxon>
        <taxon>Agaricomycetes</taxon>
        <taxon>Agaricomycetidae</taxon>
        <taxon>Agaricales</taxon>
        <taxon>Marasmiineae</taxon>
        <taxon>Mycenaceae</taxon>
        <taxon>Mycena</taxon>
    </lineage>
</organism>
<protein>
    <recommendedName>
        <fullName evidence="4">O-methyltransferase C-terminal domain-containing protein</fullName>
    </recommendedName>
</protein>
<evidence type="ECO:0000313" key="5">
    <source>
        <dbReference type="EMBL" id="GAT50375.1"/>
    </source>
</evidence>
<accession>A0ABQ0LGY6</accession>
<evidence type="ECO:0000256" key="2">
    <source>
        <dbReference type="ARBA" id="ARBA00022679"/>
    </source>
</evidence>
<keyword evidence="6" id="KW-1185">Reference proteome</keyword>
<dbReference type="InterPro" id="IPR016461">
    <property type="entry name" value="COMT-like"/>
</dbReference>
<sequence length="342" mass="37713">MFCANRLSSVLASGKPDTTMPSSAREPSGLAALVLMHTDESFKGAAYLSEAFTDPATAHSFEATHSPWNIAAKTDLHLFEYYQRPENARLKRRFSLAMEAATKLEPAEAILSGFEWAKLPKESVVVDVGGGVGATTFLLAKALPELRFIVQDRPEVITDAQKYWDEKAPEFLRNNRVRLLAHDFFAPLPSDFHGTTMSAFLLRCIIHDWPDALALKILRNLRAAAHPSMHLVVVDVLLPYTCADTHLGCEIPGASRPPAPEPLLPNGGAARNMQYFLDFQVRFVASNPVDWLRAAVQMYVLGNCQERTLGHFVSLAAQGGWKVVQVYHIRGSAFSQCVAVPL</sequence>
<gene>
    <name evidence="5" type="ORF">MCHLO_07621</name>
</gene>
<feature type="domain" description="O-methyltransferase C-terminal" evidence="4">
    <location>
        <begin position="75"/>
        <end position="241"/>
    </location>
</feature>
<evidence type="ECO:0000313" key="6">
    <source>
        <dbReference type="Proteomes" id="UP000815677"/>
    </source>
</evidence>
<reference evidence="5" key="1">
    <citation type="submission" date="2014-09" db="EMBL/GenBank/DDBJ databases">
        <title>Genome sequence of the luminous mushroom Mycena chlorophos for searching fungal bioluminescence genes.</title>
        <authorList>
            <person name="Tanaka Y."/>
            <person name="Kasuga D."/>
            <person name="Oba Y."/>
            <person name="Hase S."/>
            <person name="Sato K."/>
            <person name="Oba Y."/>
            <person name="Sakakibara Y."/>
        </authorList>
    </citation>
    <scope>NUCLEOTIDE SEQUENCE</scope>
</reference>
<dbReference type="PROSITE" id="PS51683">
    <property type="entry name" value="SAM_OMT_II"/>
    <property type="match status" value="1"/>
</dbReference>
<dbReference type="InterPro" id="IPR029063">
    <property type="entry name" value="SAM-dependent_MTases_sf"/>
</dbReference>
<dbReference type="Proteomes" id="UP000815677">
    <property type="component" value="Unassembled WGS sequence"/>
</dbReference>
<dbReference type="InterPro" id="IPR001077">
    <property type="entry name" value="COMT_C"/>
</dbReference>
<dbReference type="Pfam" id="PF00891">
    <property type="entry name" value="Methyltransf_2"/>
    <property type="match status" value="1"/>
</dbReference>
<name>A0ABQ0LGY6_MYCCL</name>
<dbReference type="PIRSF" id="PIRSF005739">
    <property type="entry name" value="O-mtase"/>
    <property type="match status" value="1"/>
</dbReference>